<keyword evidence="8" id="KW-0965">Cell junction</keyword>
<evidence type="ECO:0000256" key="3">
    <source>
        <dbReference type="ARBA" id="ARBA00009452"/>
    </source>
</evidence>
<evidence type="ECO:0000256" key="1">
    <source>
        <dbReference type="ARBA" id="ARBA00004186"/>
    </source>
</evidence>
<evidence type="ECO:0000256" key="7">
    <source>
        <dbReference type="ARBA" id="ARBA00022868"/>
    </source>
</evidence>
<dbReference type="EMBL" id="WKFB01000196">
    <property type="protein sequence ID" value="KAF6732208.1"/>
    <property type="molecule type" value="Genomic_DNA"/>
</dbReference>
<keyword evidence="7" id="KW-0303">Gap junction</keyword>
<reference evidence="17" key="1">
    <citation type="journal article" name="BMC Genomics">
        <title>Long-read sequencing and de novo genome assembly of marine medaka (Oryzias melastigma).</title>
        <authorList>
            <person name="Liang P."/>
            <person name="Saqib H.S.A."/>
            <person name="Ni X."/>
            <person name="Shen Y."/>
        </authorList>
    </citation>
    <scope>NUCLEOTIDE SEQUENCE</scope>
    <source>
        <strain evidence="17">Bigg-433</strain>
    </source>
</reference>
<evidence type="ECO:0000256" key="8">
    <source>
        <dbReference type="ARBA" id="ARBA00022949"/>
    </source>
</evidence>
<comment type="subunit">
    <text evidence="4">May interact with both microtubules and actin cytoskeleton.</text>
</comment>
<keyword evidence="10" id="KW-0963">Cytoplasm</keyword>
<dbReference type="AlphaFoldDB" id="A0A834CHV9"/>
<evidence type="ECO:0000256" key="5">
    <source>
        <dbReference type="ARBA" id="ARBA00015657"/>
    </source>
</evidence>
<dbReference type="GO" id="GO:0005921">
    <property type="term" value="C:gap junction"/>
    <property type="evidence" value="ECO:0007669"/>
    <property type="project" value="UniProtKB-SubCell"/>
</dbReference>
<feature type="compositionally biased region" description="Basic and acidic residues" evidence="15">
    <location>
        <begin position="456"/>
        <end position="472"/>
    </location>
</feature>
<evidence type="ECO:0000256" key="6">
    <source>
        <dbReference type="ARBA" id="ARBA00022618"/>
    </source>
</evidence>
<evidence type="ECO:0000256" key="14">
    <source>
        <dbReference type="ARBA" id="ARBA00080480"/>
    </source>
</evidence>
<feature type="domain" description="Calponin-homology (CH)" evidence="16">
    <location>
        <begin position="508"/>
        <end position="613"/>
    </location>
</feature>
<organism evidence="17 18">
    <name type="scientific">Oryzias melastigma</name>
    <name type="common">Marine medaka</name>
    <dbReference type="NCBI Taxonomy" id="30732"/>
    <lineage>
        <taxon>Eukaryota</taxon>
        <taxon>Metazoa</taxon>
        <taxon>Chordata</taxon>
        <taxon>Craniata</taxon>
        <taxon>Vertebrata</taxon>
        <taxon>Euteleostomi</taxon>
        <taxon>Actinopterygii</taxon>
        <taxon>Neopterygii</taxon>
        <taxon>Teleostei</taxon>
        <taxon>Neoteleostei</taxon>
        <taxon>Acanthomorphata</taxon>
        <taxon>Ovalentaria</taxon>
        <taxon>Atherinomorphae</taxon>
        <taxon>Beloniformes</taxon>
        <taxon>Adrianichthyidae</taxon>
        <taxon>Oryziinae</taxon>
        <taxon>Oryzias</taxon>
    </lineage>
</organism>
<dbReference type="PANTHER" id="PTHR23167">
    <property type="entry name" value="CALPONIN HOMOLOGY DOMAIN-CONTAINING PROTEIN DDB_G0272472-RELATED"/>
    <property type="match status" value="1"/>
</dbReference>
<comment type="function">
    <text evidence="12">Involved in cytokinesis and spindle organization. May play a role in actin cytoskeleton organization and microtubule stabilization and hence required for proper cell adhesion and migration.</text>
</comment>
<name>A0A834CHV9_ORYME</name>
<comment type="similarity">
    <text evidence="3">Belongs to the cytospin-A family.</text>
</comment>
<sequence length="614" mass="69454">MSGFRVERNTETDYKETSFTEPDSIFGQVLPSRFWWTYDRCFGPGHTEPSCQHTCIKHGMISVQNAPHLPLKKHQHSVEEEPHHYCIMGNHNSKGPHDPAGSPSDFFHTAPNSPSEAFLAAVALPSDKPQAEKTSPSAEWTQTLMASSDWSIVSVSSSETKVSDAAAAEEERSVVSLENSTALCEGLVSEMSWQERDSGVEPQGAVESARGDLTLALLGVMEHYRDSIRVTPTMDVTKRAEEKEELVEEVDTLRETLKTERSEWHQFQCDLQIAVSVADRLRVEMEEELSFLKSSHRAVEQRLAQALGRQQETERELESLRAENKEICRRLSEFMAQQQQERAELEALRSICRRKDEQKDEKETYEEETIQDEGGGGVCDAQKANGSESVELTGKGVAEGYIRSLAALEKKKEEQRVPRRIVMLSERSWSLTRLPLQSNSHENGASKNLSSTLPLCKKEESTKDRRGDRLLQRQDSWSSSSTGERPKGFFVFKRPRDNFSALLRRHGGSRRNSLLRWSQSRTQGYKSIEITNFSSSWEDGLAFCALYHTYLPAEIPYDSLNPDEKRENLELAFRTGANAGIPATLTAEEILKEGGPDWQKVLGYVESIFRHFEM</sequence>
<dbReference type="GO" id="GO:0005819">
    <property type="term" value="C:spindle"/>
    <property type="evidence" value="ECO:0007669"/>
    <property type="project" value="UniProtKB-SubCell"/>
</dbReference>
<dbReference type="Proteomes" id="UP000646548">
    <property type="component" value="Unassembled WGS sequence"/>
</dbReference>
<evidence type="ECO:0000256" key="9">
    <source>
        <dbReference type="ARBA" id="ARBA00023054"/>
    </source>
</evidence>
<comment type="caution">
    <text evidence="17">The sequence shown here is derived from an EMBL/GenBank/DDBJ whole genome shotgun (WGS) entry which is preliminary data.</text>
</comment>
<proteinExistence type="inferred from homology"/>
<evidence type="ECO:0000313" key="18">
    <source>
        <dbReference type="Proteomes" id="UP000646548"/>
    </source>
</evidence>
<dbReference type="InterPro" id="IPR036872">
    <property type="entry name" value="CH_dom_sf"/>
</dbReference>
<evidence type="ECO:0000313" key="17">
    <source>
        <dbReference type="EMBL" id="KAF6732208.1"/>
    </source>
</evidence>
<keyword evidence="6" id="KW-0132">Cell division</keyword>
<evidence type="ECO:0000256" key="15">
    <source>
        <dbReference type="SAM" id="MobiDB-lite"/>
    </source>
</evidence>
<dbReference type="Pfam" id="PF00307">
    <property type="entry name" value="CH"/>
    <property type="match status" value="1"/>
</dbReference>
<evidence type="ECO:0000256" key="13">
    <source>
        <dbReference type="ARBA" id="ARBA00033100"/>
    </source>
</evidence>
<protein>
    <recommendedName>
        <fullName evidence="5">Cytospin-A</fullName>
    </recommendedName>
    <alternativeName>
        <fullName evidence="14">SPECC1-like protein</fullName>
    </alternativeName>
    <alternativeName>
        <fullName evidence="13">Sperm antigen with calponin homology and coiled-coil domains 1-like</fullName>
    </alternativeName>
</protein>
<evidence type="ECO:0000256" key="10">
    <source>
        <dbReference type="ARBA" id="ARBA00023212"/>
    </source>
</evidence>
<feature type="region of interest" description="Disordered" evidence="15">
    <location>
        <begin position="356"/>
        <end position="378"/>
    </location>
</feature>
<accession>A0A834CHV9</accession>
<evidence type="ECO:0000256" key="12">
    <source>
        <dbReference type="ARBA" id="ARBA00025131"/>
    </source>
</evidence>
<comment type="subcellular location">
    <subcellularLocation>
        <location evidence="2">Cell junction</location>
        <location evidence="2">Gap junction</location>
    </subcellularLocation>
    <subcellularLocation>
        <location evidence="1">Cytoplasm</location>
        <location evidence="1">Cytoskeleton</location>
        <location evidence="1">Spindle</location>
    </subcellularLocation>
</comment>
<feature type="compositionally biased region" description="Polar residues" evidence="15">
    <location>
        <begin position="437"/>
        <end position="453"/>
    </location>
</feature>
<dbReference type="FunFam" id="1.10.418.10:FF:000020">
    <property type="entry name" value="Cytospin-A isoform 1"/>
    <property type="match status" value="1"/>
</dbReference>
<dbReference type="Gene3D" id="1.10.418.10">
    <property type="entry name" value="Calponin-like domain"/>
    <property type="match status" value="1"/>
</dbReference>
<evidence type="ECO:0000256" key="2">
    <source>
        <dbReference type="ARBA" id="ARBA00004610"/>
    </source>
</evidence>
<gene>
    <name evidence="17" type="ORF">FQA47_004216</name>
</gene>
<dbReference type="SUPFAM" id="SSF47576">
    <property type="entry name" value="Calponin-homology domain, CH-domain"/>
    <property type="match status" value="1"/>
</dbReference>
<keyword evidence="11" id="KW-0131">Cell cycle</keyword>
<dbReference type="PANTHER" id="PTHR23167:SF69">
    <property type="entry name" value="FI18193P1"/>
    <property type="match status" value="1"/>
</dbReference>
<dbReference type="PROSITE" id="PS50021">
    <property type="entry name" value="CH"/>
    <property type="match status" value="1"/>
</dbReference>
<evidence type="ECO:0000256" key="11">
    <source>
        <dbReference type="ARBA" id="ARBA00023306"/>
    </source>
</evidence>
<evidence type="ECO:0000259" key="16">
    <source>
        <dbReference type="PROSITE" id="PS50021"/>
    </source>
</evidence>
<dbReference type="SMART" id="SM00033">
    <property type="entry name" value="CH"/>
    <property type="match status" value="1"/>
</dbReference>
<evidence type="ECO:0000256" key="4">
    <source>
        <dbReference type="ARBA" id="ARBA00011235"/>
    </source>
</evidence>
<keyword evidence="10" id="KW-0206">Cytoskeleton</keyword>
<dbReference type="GO" id="GO:0051301">
    <property type="term" value="P:cell division"/>
    <property type="evidence" value="ECO:0007669"/>
    <property type="project" value="UniProtKB-KW"/>
</dbReference>
<dbReference type="InterPro" id="IPR001715">
    <property type="entry name" value="CH_dom"/>
</dbReference>
<dbReference type="InterPro" id="IPR050540">
    <property type="entry name" value="F-actin_Monoox_Mical"/>
</dbReference>
<keyword evidence="9" id="KW-0175">Coiled coil</keyword>
<feature type="region of interest" description="Disordered" evidence="15">
    <location>
        <begin position="437"/>
        <end position="484"/>
    </location>
</feature>